<dbReference type="Proteomes" id="UP001159363">
    <property type="component" value="Chromosome 3"/>
</dbReference>
<dbReference type="EMBL" id="JARBHB010000003">
    <property type="protein sequence ID" value="KAJ8891101.1"/>
    <property type="molecule type" value="Genomic_DNA"/>
</dbReference>
<comment type="caution">
    <text evidence="1">The sequence shown here is derived from an EMBL/GenBank/DDBJ whole genome shotgun (WGS) entry which is preliminary data.</text>
</comment>
<reference evidence="1 2" key="1">
    <citation type="submission" date="2023-02" db="EMBL/GenBank/DDBJ databases">
        <title>LHISI_Scaffold_Assembly.</title>
        <authorList>
            <person name="Stuart O.P."/>
            <person name="Cleave R."/>
            <person name="Magrath M.J.L."/>
            <person name="Mikheyev A.S."/>
        </authorList>
    </citation>
    <scope>NUCLEOTIDE SEQUENCE [LARGE SCALE GENOMIC DNA]</scope>
    <source>
        <strain evidence="1">Daus_M_001</strain>
        <tissue evidence="1">Leg muscle</tissue>
    </source>
</reference>
<proteinExistence type="predicted"/>
<feature type="non-terminal residue" evidence="1">
    <location>
        <position position="205"/>
    </location>
</feature>
<name>A0ABQ9I374_9NEOP</name>
<accession>A0ABQ9I374</accession>
<evidence type="ECO:0000313" key="2">
    <source>
        <dbReference type="Proteomes" id="UP001159363"/>
    </source>
</evidence>
<gene>
    <name evidence="1" type="ORF">PR048_010611</name>
</gene>
<sequence length="205" mass="23758">MVIAVEIFSHLKNLNKALQGRKQTVSGALAAAETVKCAFKDLRIEARFDDIFERCNSYVEELDSESVKTPRIRKPPNKYSSEANCHLETGARKYFRNQFYEALDTAVVQTEKVFDIYPEIDSDLLKLQVPLFRKLPTFSSLEQAATELRSLTPYKTENLPEKYLDTNATQLIHFVHVHKEELDRLNLQSLCTEFINRSDVRKKHF</sequence>
<evidence type="ECO:0000313" key="1">
    <source>
        <dbReference type="EMBL" id="KAJ8891101.1"/>
    </source>
</evidence>
<organism evidence="1 2">
    <name type="scientific">Dryococelus australis</name>
    <dbReference type="NCBI Taxonomy" id="614101"/>
    <lineage>
        <taxon>Eukaryota</taxon>
        <taxon>Metazoa</taxon>
        <taxon>Ecdysozoa</taxon>
        <taxon>Arthropoda</taxon>
        <taxon>Hexapoda</taxon>
        <taxon>Insecta</taxon>
        <taxon>Pterygota</taxon>
        <taxon>Neoptera</taxon>
        <taxon>Polyneoptera</taxon>
        <taxon>Phasmatodea</taxon>
        <taxon>Verophasmatodea</taxon>
        <taxon>Anareolatae</taxon>
        <taxon>Phasmatidae</taxon>
        <taxon>Eurycanthinae</taxon>
        <taxon>Dryococelus</taxon>
    </lineage>
</organism>
<keyword evidence="2" id="KW-1185">Reference proteome</keyword>
<protein>
    <submittedName>
        <fullName evidence="1">Uncharacterized protein</fullName>
    </submittedName>
</protein>